<feature type="transmembrane region" description="Helical" evidence="1">
    <location>
        <begin position="310"/>
        <end position="331"/>
    </location>
</feature>
<feature type="transmembrane region" description="Helical" evidence="1">
    <location>
        <begin position="286"/>
        <end position="303"/>
    </location>
</feature>
<keyword evidence="1" id="KW-0472">Membrane</keyword>
<feature type="transmembrane region" description="Helical" evidence="1">
    <location>
        <begin position="14"/>
        <end position="37"/>
    </location>
</feature>
<evidence type="ECO:0000313" key="3">
    <source>
        <dbReference type="Proteomes" id="UP001526225"/>
    </source>
</evidence>
<dbReference type="RefSeq" id="WP_213409214.1">
    <property type="nucleotide sequence ID" value="NZ_CP074441.1"/>
</dbReference>
<dbReference type="Pfam" id="PF09586">
    <property type="entry name" value="YfhO"/>
    <property type="match status" value="1"/>
</dbReference>
<sequence length="527" mass="60851">MFDVKYKEVIHKSIMSMLVIMMLAFLSTYVVFFGQYFDSSADGLFHMSRFESVYQSFAAGQWPSRFNFIGFDNQGSVISGMYPWITSLIFILPRFIAEPFTALAIGFFIMNLLTMIFTWLLMRRLTNQRLLQWLGILLYQFNGYHFIVMYSRVAIGEAIGYMVLPLVLLGLIDIWHQRKWGWVTLGIAMAIVANGHVLSLILCTMMVVVFELYRLMTKKMSWSEIWQLVKGAMLAVVLAGYSLFTIFQIVTQNTLTPPTVRWTTMTPLNYIIVTATNDFKEYRDTTMGLVIGVLLILFLVLALKQKEGRWRRWIIAANVVLMGCFNFIYWPGMVNTPLGTIQFSMRFLMFSGLFLAVGIVMYYQEHALTNKRRHWVIITMVAVTLGSLIGMIRHDRKNYDYLKRVTPSTYANWISCNHSRDYVVLDDKFKRRDHDISTEQGRKALNSATMYDPKIRQKFTYKGSTFDSVAWAQETKMTGMTKLPVVGYKGVKYKVLVNGKEVKFECKEGHLFVPLTKGHNDIAVSAR</sequence>
<feature type="transmembrane region" description="Helical" evidence="1">
    <location>
        <begin position="100"/>
        <end position="121"/>
    </location>
</feature>
<feature type="transmembrane region" description="Helical" evidence="1">
    <location>
        <begin position="133"/>
        <end position="151"/>
    </location>
</feature>
<keyword evidence="1" id="KW-1133">Transmembrane helix</keyword>
<reference evidence="2 3" key="1">
    <citation type="submission" date="2022-10" db="EMBL/GenBank/DDBJ databases">
        <title>Weissella fermenti sp. nov., isolated from fermented cabbage.</title>
        <authorList>
            <person name="Lee J.K."/>
            <person name="Baek J.H."/>
            <person name="Choi D.G."/>
            <person name="Kim J.M."/>
            <person name="Jeon C.O."/>
        </authorList>
    </citation>
    <scope>NUCLEOTIDE SEQUENCE [LARGE SCALE GENOMIC DNA]</scope>
    <source>
        <strain evidence="2 3">KACC 18534</strain>
    </source>
</reference>
<feature type="transmembrane region" description="Helical" evidence="1">
    <location>
        <begin position="75"/>
        <end position="93"/>
    </location>
</feature>
<feature type="transmembrane region" description="Helical" evidence="1">
    <location>
        <begin position="158"/>
        <end position="176"/>
    </location>
</feature>
<protein>
    <submittedName>
        <fullName evidence="2">YfhO family protein</fullName>
    </submittedName>
</protein>
<comment type="caution">
    <text evidence="2">The sequence shown here is derived from an EMBL/GenBank/DDBJ whole genome shotgun (WGS) entry which is preliminary data.</text>
</comment>
<keyword evidence="3" id="KW-1185">Reference proteome</keyword>
<feature type="transmembrane region" description="Helical" evidence="1">
    <location>
        <begin position="231"/>
        <end position="250"/>
    </location>
</feature>
<name>A0ABT3E553_9LACO</name>
<dbReference type="Proteomes" id="UP001526225">
    <property type="component" value="Unassembled WGS sequence"/>
</dbReference>
<dbReference type="InterPro" id="IPR018580">
    <property type="entry name" value="Uncharacterised_YfhO"/>
</dbReference>
<gene>
    <name evidence="2" type="ORF">OIT44_05630</name>
</gene>
<dbReference type="EMBL" id="JAOZFE010000005">
    <property type="protein sequence ID" value="MCW0953546.1"/>
    <property type="molecule type" value="Genomic_DNA"/>
</dbReference>
<proteinExistence type="predicted"/>
<evidence type="ECO:0000256" key="1">
    <source>
        <dbReference type="SAM" id="Phobius"/>
    </source>
</evidence>
<feature type="transmembrane region" description="Helical" evidence="1">
    <location>
        <begin position="343"/>
        <end position="363"/>
    </location>
</feature>
<organism evidence="2 3">
    <name type="scientific">Weissella ceti</name>
    <dbReference type="NCBI Taxonomy" id="759620"/>
    <lineage>
        <taxon>Bacteria</taxon>
        <taxon>Bacillati</taxon>
        <taxon>Bacillota</taxon>
        <taxon>Bacilli</taxon>
        <taxon>Lactobacillales</taxon>
        <taxon>Lactobacillaceae</taxon>
        <taxon>Weissella</taxon>
    </lineage>
</organism>
<evidence type="ECO:0000313" key="2">
    <source>
        <dbReference type="EMBL" id="MCW0953546.1"/>
    </source>
</evidence>
<keyword evidence="1" id="KW-0812">Transmembrane</keyword>
<feature type="transmembrane region" description="Helical" evidence="1">
    <location>
        <begin position="375"/>
        <end position="392"/>
    </location>
</feature>
<accession>A0ABT3E553</accession>
<feature type="transmembrane region" description="Helical" evidence="1">
    <location>
        <begin position="182"/>
        <end position="210"/>
    </location>
</feature>